<protein>
    <recommendedName>
        <fullName evidence="4">Transmembrane protein</fullName>
    </recommendedName>
</protein>
<proteinExistence type="predicted"/>
<feature type="chain" id="PRO_5035765606" description="Transmembrane protein" evidence="1">
    <location>
        <begin position="22"/>
        <end position="134"/>
    </location>
</feature>
<gene>
    <name evidence="2" type="ORF">PPENT_87.1.T0560040</name>
</gene>
<name>A0A8S1V3P9_9CILI</name>
<feature type="signal peptide" evidence="1">
    <location>
        <begin position="1"/>
        <end position="21"/>
    </location>
</feature>
<reference evidence="2" key="1">
    <citation type="submission" date="2021-01" db="EMBL/GenBank/DDBJ databases">
        <authorList>
            <consortium name="Genoscope - CEA"/>
            <person name="William W."/>
        </authorList>
    </citation>
    <scope>NUCLEOTIDE SEQUENCE</scope>
</reference>
<evidence type="ECO:0000313" key="2">
    <source>
        <dbReference type="EMBL" id="CAD8172010.1"/>
    </source>
</evidence>
<dbReference type="EMBL" id="CAJJDO010000056">
    <property type="protein sequence ID" value="CAD8172010.1"/>
    <property type="molecule type" value="Genomic_DNA"/>
</dbReference>
<evidence type="ECO:0000256" key="1">
    <source>
        <dbReference type="SAM" id="SignalP"/>
    </source>
</evidence>
<keyword evidence="1" id="KW-0732">Signal</keyword>
<accession>A0A8S1V3P9</accession>
<organism evidence="2 3">
    <name type="scientific">Paramecium pentaurelia</name>
    <dbReference type="NCBI Taxonomy" id="43138"/>
    <lineage>
        <taxon>Eukaryota</taxon>
        <taxon>Sar</taxon>
        <taxon>Alveolata</taxon>
        <taxon>Ciliophora</taxon>
        <taxon>Intramacronucleata</taxon>
        <taxon>Oligohymenophorea</taxon>
        <taxon>Peniculida</taxon>
        <taxon>Parameciidae</taxon>
        <taxon>Paramecium</taxon>
    </lineage>
</organism>
<dbReference type="Proteomes" id="UP000689195">
    <property type="component" value="Unassembled WGS sequence"/>
</dbReference>
<sequence length="134" mass="15850">MLLFNFVLLLNFLYSIKVNFGKSSQELNYCVIFIDNNHSNIQFTTYITHFNAFFQQVNENNNPKIFGENNQNNPQLQIKQNQSFSHILIPTLILKINKLPFKHKSIGFVANYSYSYLKLIQKKRYHILKISSKK</sequence>
<evidence type="ECO:0000313" key="3">
    <source>
        <dbReference type="Proteomes" id="UP000689195"/>
    </source>
</evidence>
<dbReference type="AlphaFoldDB" id="A0A8S1V3P9"/>
<keyword evidence="3" id="KW-1185">Reference proteome</keyword>
<comment type="caution">
    <text evidence="2">The sequence shown here is derived from an EMBL/GenBank/DDBJ whole genome shotgun (WGS) entry which is preliminary data.</text>
</comment>
<evidence type="ECO:0008006" key="4">
    <source>
        <dbReference type="Google" id="ProtNLM"/>
    </source>
</evidence>